<keyword evidence="2" id="KW-1185">Reference proteome</keyword>
<name>A0AAV7MR41_PLEWA</name>
<sequence length="89" mass="10337">MKYDMMNTELDIKAPLTRPQVIKPKWSDPMTYQEIILSTGVRSLTIPFEMDWDHMMGDDEEPPEVIPRSADDLIRMRPWTGARLETGLS</sequence>
<gene>
    <name evidence="1" type="ORF">NDU88_003206</name>
</gene>
<accession>A0AAV7MR41</accession>
<protein>
    <submittedName>
        <fullName evidence="1">Uncharacterized protein</fullName>
    </submittedName>
</protein>
<evidence type="ECO:0000313" key="1">
    <source>
        <dbReference type="EMBL" id="KAJ1105802.1"/>
    </source>
</evidence>
<comment type="caution">
    <text evidence="1">The sequence shown here is derived from an EMBL/GenBank/DDBJ whole genome shotgun (WGS) entry which is preliminary data.</text>
</comment>
<proteinExistence type="predicted"/>
<organism evidence="1 2">
    <name type="scientific">Pleurodeles waltl</name>
    <name type="common">Iberian ribbed newt</name>
    <dbReference type="NCBI Taxonomy" id="8319"/>
    <lineage>
        <taxon>Eukaryota</taxon>
        <taxon>Metazoa</taxon>
        <taxon>Chordata</taxon>
        <taxon>Craniata</taxon>
        <taxon>Vertebrata</taxon>
        <taxon>Euteleostomi</taxon>
        <taxon>Amphibia</taxon>
        <taxon>Batrachia</taxon>
        <taxon>Caudata</taxon>
        <taxon>Salamandroidea</taxon>
        <taxon>Salamandridae</taxon>
        <taxon>Pleurodelinae</taxon>
        <taxon>Pleurodeles</taxon>
    </lineage>
</organism>
<dbReference type="EMBL" id="JANPWB010000013">
    <property type="protein sequence ID" value="KAJ1105802.1"/>
    <property type="molecule type" value="Genomic_DNA"/>
</dbReference>
<evidence type="ECO:0000313" key="2">
    <source>
        <dbReference type="Proteomes" id="UP001066276"/>
    </source>
</evidence>
<dbReference type="Proteomes" id="UP001066276">
    <property type="component" value="Chromosome 9"/>
</dbReference>
<dbReference type="AlphaFoldDB" id="A0AAV7MR41"/>
<reference evidence="1" key="1">
    <citation type="journal article" date="2022" name="bioRxiv">
        <title>Sequencing and chromosome-scale assembly of the giantPleurodeles waltlgenome.</title>
        <authorList>
            <person name="Brown T."/>
            <person name="Elewa A."/>
            <person name="Iarovenko S."/>
            <person name="Subramanian E."/>
            <person name="Araus A.J."/>
            <person name="Petzold A."/>
            <person name="Susuki M."/>
            <person name="Suzuki K.-i.T."/>
            <person name="Hayashi T."/>
            <person name="Toyoda A."/>
            <person name="Oliveira C."/>
            <person name="Osipova E."/>
            <person name="Leigh N.D."/>
            <person name="Simon A."/>
            <person name="Yun M.H."/>
        </authorList>
    </citation>
    <scope>NUCLEOTIDE SEQUENCE</scope>
    <source>
        <strain evidence="1">20211129_DDA</strain>
        <tissue evidence="1">Liver</tissue>
    </source>
</reference>